<dbReference type="InterPro" id="IPR049492">
    <property type="entry name" value="BD-FAE-like_dom"/>
</dbReference>
<dbReference type="Gene3D" id="3.40.50.1820">
    <property type="entry name" value="alpha/beta hydrolase"/>
    <property type="match status" value="1"/>
</dbReference>
<dbReference type="Proteomes" id="UP000541033">
    <property type="component" value="Unassembled WGS sequence"/>
</dbReference>
<reference evidence="3 4" key="1">
    <citation type="submission" date="2020-02" db="EMBL/GenBank/DDBJ databases">
        <title>Sequencing the genomes of 1000 actinobacteria strains.</title>
        <authorList>
            <person name="Klenk H.-P."/>
        </authorList>
    </citation>
    <scope>NUCLEOTIDE SEQUENCE [LARGE SCALE GENOMIC DNA]</scope>
    <source>
        <strain evidence="3 4">DSM 27960</strain>
    </source>
</reference>
<keyword evidence="1" id="KW-0378">Hydrolase</keyword>
<sequence>MSTKNSVIHAPDLEFAPGLKLDLSFPPDGQQRAGVVVWLHGGAWRVGDRTLAPDLGRYFAERGLIMASIDYRLSGDAVFPAQLQDVQAAVRWLVADPLGLGTAGHPIALWGSSAGGHLAALCGVTAAESMNIVAVVDGYGPSDLLATDQDVPPTRGLLGAAPADAAELAREASPAHRVHAAAPSILILHGTGDTLVPASQSVALYEAYERAGADAVLYLIDGFGHGFFNPAGGDELPGLPLDSGRLESEPNAPATVRATRQERLAKLPASASFDLVYRFIAAECASASARPPFTKE</sequence>
<gene>
    <name evidence="3" type="ORF">FHX76_002287</name>
</gene>
<dbReference type="InterPro" id="IPR029058">
    <property type="entry name" value="AB_hydrolase_fold"/>
</dbReference>
<feature type="domain" description="BD-FAE-like" evidence="2">
    <location>
        <begin position="21"/>
        <end position="207"/>
    </location>
</feature>
<evidence type="ECO:0000256" key="1">
    <source>
        <dbReference type="ARBA" id="ARBA00022801"/>
    </source>
</evidence>
<evidence type="ECO:0000313" key="3">
    <source>
        <dbReference type="EMBL" id="NIH54391.1"/>
    </source>
</evidence>
<accession>A0A7X5R2G8</accession>
<dbReference type="RefSeq" id="WP_167150775.1">
    <property type="nucleotide sequence ID" value="NZ_JAAMOX010000002.1"/>
</dbReference>
<comment type="caution">
    <text evidence="3">The sequence shown here is derived from an EMBL/GenBank/DDBJ whole genome shotgun (WGS) entry which is preliminary data.</text>
</comment>
<dbReference type="GO" id="GO:0016787">
    <property type="term" value="F:hydrolase activity"/>
    <property type="evidence" value="ECO:0007669"/>
    <property type="project" value="UniProtKB-KW"/>
</dbReference>
<dbReference type="SUPFAM" id="SSF53474">
    <property type="entry name" value="alpha/beta-Hydrolases"/>
    <property type="match status" value="1"/>
</dbReference>
<dbReference type="PANTHER" id="PTHR48081">
    <property type="entry name" value="AB HYDROLASE SUPERFAMILY PROTEIN C4A8.06C"/>
    <property type="match status" value="1"/>
</dbReference>
<proteinExistence type="predicted"/>
<keyword evidence="4" id="KW-1185">Reference proteome</keyword>
<name>A0A7X5R2G8_9MICO</name>
<organism evidence="3 4">
    <name type="scientific">Lysinibacter cavernae</name>
    <dbReference type="NCBI Taxonomy" id="1640652"/>
    <lineage>
        <taxon>Bacteria</taxon>
        <taxon>Bacillati</taxon>
        <taxon>Actinomycetota</taxon>
        <taxon>Actinomycetes</taxon>
        <taxon>Micrococcales</taxon>
        <taxon>Microbacteriaceae</taxon>
        <taxon>Lysinibacter</taxon>
    </lineage>
</organism>
<dbReference type="AlphaFoldDB" id="A0A7X5R2G8"/>
<dbReference type="PANTHER" id="PTHR48081:SF13">
    <property type="entry name" value="ALPHA_BETA HYDROLASE"/>
    <property type="match status" value="1"/>
</dbReference>
<protein>
    <submittedName>
        <fullName evidence="3">Acetyl esterase/lipase</fullName>
    </submittedName>
</protein>
<evidence type="ECO:0000259" key="2">
    <source>
        <dbReference type="Pfam" id="PF20434"/>
    </source>
</evidence>
<dbReference type="InterPro" id="IPR050300">
    <property type="entry name" value="GDXG_lipolytic_enzyme"/>
</dbReference>
<dbReference type="Pfam" id="PF20434">
    <property type="entry name" value="BD-FAE"/>
    <property type="match status" value="1"/>
</dbReference>
<evidence type="ECO:0000313" key="4">
    <source>
        <dbReference type="Proteomes" id="UP000541033"/>
    </source>
</evidence>
<dbReference type="EMBL" id="JAAMOX010000002">
    <property type="protein sequence ID" value="NIH54391.1"/>
    <property type="molecule type" value="Genomic_DNA"/>
</dbReference>